<dbReference type="Gene3D" id="3.40.50.720">
    <property type="entry name" value="NAD(P)-binding Rossmann-like Domain"/>
    <property type="match status" value="1"/>
</dbReference>
<dbReference type="Pfam" id="PF14748">
    <property type="entry name" value="P5CR_dimer"/>
    <property type="match status" value="1"/>
</dbReference>
<dbReference type="HAMAP" id="MF_01925">
    <property type="entry name" value="P5C_reductase"/>
    <property type="match status" value="1"/>
</dbReference>
<dbReference type="FunFam" id="1.10.3730.10:FF:000001">
    <property type="entry name" value="Pyrroline-5-carboxylate reductase"/>
    <property type="match status" value="1"/>
</dbReference>
<dbReference type="GO" id="GO:0005737">
    <property type="term" value="C:cytoplasm"/>
    <property type="evidence" value="ECO:0007669"/>
    <property type="project" value="UniProtKB-SubCell"/>
</dbReference>
<dbReference type="PANTHER" id="PTHR11645">
    <property type="entry name" value="PYRROLINE-5-CARBOXYLATE REDUCTASE"/>
    <property type="match status" value="1"/>
</dbReference>
<dbReference type="Gene3D" id="1.10.3730.10">
    <property type="entry name" value="ProC C-terminal domain-like"/>
    <property type="match status" value="1"/>
</dbReference>
<dbReference type="AlphaFoldDB" id="A0A9D2NBM4"/>
<dbReference type="SUPFAM" id="SSF51735">
    <property type="entry name" value="NAD(P)-binding Rossmann-fold domains"/>
    <property type="match status" value="1"/>
</dbReference>
<evidence type="ECO:0000256" key="5">
    <source>
        <dbReference type="ARBA" id="ARBA00058118"/>
    </source>
</evidence>
<dbReference type="SUPFAM" id="SSF48179">
    <property type="entry name" value="6-phosphogluconate dehydrogenase C-terminal domain-like"/>
    <property type="match status" value="1"/>
</dbReference>
<dbReference type="InterPro" id="IPR036291">
    <property type="entry name" value="NAD(P)-bd_dom_sf"/>
</dbReference>
<comment type="similarity">
    <text evidence="1 6">Belongs to the pyrroline-5-carboxylate reductase family.</text>
</comment>
<dbReference type="InterPro" id="IPR028939">
    <property type="entry name" value="P5C_Rdtase_cat_N"/>
</dbReference>
<dbReference type="EC" id="1.5.1.2" evidence="6 7"/>
<feature type="binding site" evidence="8">
    <location>
        <begin position="9"/>
        <end position="14"/>
    </location>
    <ligand>
        <name>NADP(+)</name>
        <dbReference type="ChEBI" id="CHEBI:58349"/>
    </ligand>
</feature>
<dbReference type="InterPro" id="IPR008927">
    <property type="entry name" value="6-PGluconate_DH-like_C_sf"/>
</dbReference>
<keyword evidence="6" id="KW-0028">Amino-acid biosynthesis</keyword>
<evidence type="ECO:0000313" key="12">
    <source>
        <dbReference type="Proteomes" id="UP000823849"/>
    </source>
</evidence>
<organism evidence="11 12">
    <name type="scientific">Candidatus Fusicatenibacter intestinigallinarum</name>
    <dbReference type="NCBI Taxonomy" id="2838598"/>
    <lineage>
        <taxon>Bacteria</taxon>
        <taxon>Bacillati</taxon>
        <taxon>Bacillota</taxon>
        <taxon>Clostridia</taxon>
        <taxon>Lachnospirales</taxon>
        <taxon>Lachnospiraceae</taxon>
        <taxon>Fusicatenibacter</taxon>
    </lineage>
</organism>
<comment type="catalytic activity">
    <reaction evidence="6">
        <text>L-proline + NAD(+) = (S)-1-pyrroline-5-carboxylate + NADH + 2 H(+)</text>
        <dbReference type="Rhea" id="RHEA:14105"/>
        <dbReference type="ChEBI" id="CHEBI:15378"/>
        <dbReference type="ChEBI" id="CHEBI:17388"/>
        <dbReference type="ChEBI" id="CHEBI:57540"/>
        <dbReference type="ChEBI" id="CHEBI:57945"/>
        <dbReference type="ChEBI" id="CHEBI:60039"/>
        <dbReference type="EC" id="1.5.1.2"/>
    </reaction>
</comment>
<comment type="subcellular location">
    <subcellularLocation>
        <location evidence="6">Cytoplasm</location>
    </subcellularLocation>
</comment>
<evidence type="ECO:0000256" key="7">
    <source>
        <dbReference type="NCBIfam" id="TIGR00112"/>
    </source>
</evidence>
<feature type="domain" description="Pyrroline-5-carboxylate reductase catalytic N-terminal" evidence="9">
    <location>
        <begin position="6"/>
        <end position="99"/>
    </location>
</feature>
<dbReference type="Proteomes" id="UP000823849">
    <property type="component" value="Unassembled WGS sequence"/>
</dbReference>
<evidence type="ECO:0000256" key="8">
    <source>
        <dbReference type="PIRSR" id="PIRSR000193-1"/>
    </source>
</evidence>
<name>A0A9D2NBM4_9FIRM</name>
<comment type="pathway">
    <text evidence="6">Amino-acid biosynthesis; L-proline biosynthesis; L-proline from L-glutamate 5-semialdehyde: step 1/1.</text>
</comment>
<comment type="caution">
    <text evidence="11">The sequence shown here is derived from an EMBL/GenBank/DDBJ whole genome shotgun (WGS) entry which is preliminary data.</text>
</comment>
<evidence type="ECO:0000259" key="10">
    <source>
        <dbReference type="Pfam" id="PF14748"/>
    </source>
</evidence>
<evidence type="ECO:0000256" key="3">
    <source>
        <dbReference type="ARBA" id="ARBA00022857"/>
    </source>
</evidence>
<accession>A0A9D2NBM4</accession>
<dbReference type="NCBIfam" id="TIGR00112">
    <property type="entry name" value="proC"/>
    <property type="match status" value="1"/>
</dbReference>
<dbReference type="PIRSF" id="PIRSF000193">
    <property type="entry name" value="Pyrrol-5-carb_rd"/>
    <property type="match status" value="1"/>
</dbReference>
<dbReference type="EMBL" id="DWWU01000034">
    <property type="protein sequence ID" value="HJC15711.1"/>
    <property type="molecule type" value="Genomic_DNA"/>
</dbReference>
<gene>
    <name evidence="6 11" type="primary">proC</name>
    <name evidence="11" type="ORF">H9705_07795</name>
</gene>
<feature type="domain" description="Pyrroline-5-carboxylate reductase dimerisation" evidence="10">
    <location>
        <begin position="164"/>
        <end position="262"/>
    </location>
</feature>
<evidence type="ECO:0000256" key="2">
    <source>
        <dbReference type="ARBA" id="ARBA00022650"/>
    </source>
</evidence>
<keyword evidence="2 6" id="KW-0641">Proline biosynthesis</keyword>
<protein>
    <recommendedName>
        <fullName evidence="6 7">Pyrroline-5-carboxylate reductase</fullName>
        <shortName evidence="6">P5C reductase</shortName>
        <shortName evidence="6">P5CR</shortName>
        <ecNumber evidence="6 7">1.5.1.2</ecNumber>
    </recommendedName>
    <alternativeName>
        <fullName evidence="6">PCA reductase</fullName>
    </alternativeName>
</protein>
<dbReference type="GO" id="GO:0055129">
    <property type="term" value="P:L-proline biosynthetic process"/>
    <property type="evidence" value="ECO:0007669"/>
    <property type="project" value="UniProtKB-UniRule"/>
</dbReference>
<comment type="function">
    <text evidence="5 6">Catalyzes the reduction of 1-pyrroline-5-carboxylate (PCA) to L-proline.</text>
</comment>
<dbReference type="GO" id="GO:0004735">
    <property type="term" value="F:pyrroline-5-carboxylate reductase activity"/>
    <property type="evidence" value="ECO:0007669"/>
    <property type="project" value="UniProtKB-UniRule"/>
</dbReference>
<evidence type="ECO:0000256" key="4">
    <source>
        <dbReference type="ARBA" id="ARBA00023002"/>
    </source>
</evidence>
<evidence type="ECO:0000256" key="1">
    <source>
        <dbReference type="ARBA" id="ARBA00005525"/>
    </source>
</evidence>
<dbReference type="InterPro" id="IPR000304">
    <property type="entry name" value="Pyrroline-COOH_reductase"/>
</dbReference>
<reference evidence="11" key="1">
    <citation type="journal article" date="2021" name="PeerJ">
        <title>Extensive microbial diversity within the chicken gut microbiome revealed by metagenomics and culture.</title>
        <authorList>
            <person name="Gilroy R."/>
            <person name="Ravi A."/>
            <person name="Getino M."/>
            <person name="Pursley I."/>
            <person name="Horton D.L."/>
            <person name="Alikhan N.F."/>
            <person name="Baker D."/>
            <person name="Gharbi K."/>
            <person name="Hall N."/>
            <person name="Watson M."/>
            <person name="Adriaenssens E.M."/>
            <person name="Foster-Nyarko E."/>
            <person name="Jarju S."/>
            <person name="Secka A."/>
            <person name="Antonio M."/>
            <person name="Oren A."/>
            <person name="Chaudhuri R.R."/>
            <person name="La Ragione R."/>
            <person name="Hildebrand F."/>
            <person name="Pallen M.J."/>
        </authorList>
    </citation>
    <scope>NUCLEOTIDE SEQUENCE</scope>
    <source>
        <strain evidence="11">CHK185-5351</strain>
    </source>
</reference>
<evidence type="ECO:0000256" key="6">
    <source>
        <dbReference type="HAMAP-Rule" id="MF_01925"/>
    </source>
</evidence>
<sequence length="263" mass="28372">MSELNVGFIGFGNMAQAMAEGFLRTGALRPEQIHPCARNWEKLCANTEPRGIRPCRDSREVVEASDLVILAVKPYLLQEVTEPIRDLLREKTVVSVAAGYPFEKLEQLLLPGTHHLSTCPNTPVAVAEGIIVCEERHSLTEEEFRTVKQLFEKVALVETVDTAHLSVAGTVCGCTPAYAAMFIEALGDAGVKHGLTRAQSYRLAAQMLVGTGKLHLETGHHPGAMKDAVCSPGGTTIVGVASLERSGFRSAVIDAIDAVENRQ</sequence>
<dbReference type="Pfam" id="PF03807">
    <property type="entry name" value="F420_oxidored"/>
    <property type="match status" value="1"/>
</dbReference>
<dbReference type="PANTHER" id="PTHR11645:SF0">
    <property type="entry name" value="PYRROLINE-5-CARBOXYLATE REDUCTASE 3"/>
    <property type="match status" value="1"/>
</dbReference>
<evidence type="ECO:0000313" key="11">
    <source>
        <dbReference type="EMBL" id="HJC15711.1"/>
    </source>
</evidence>
<reference evidence="11" key="2">
    <citation type="submission" date="2021-04" db="EMBL/GenBank/DDBJ databases">
        <authorList>
            <person name="Gilroy R."/>
        </authorList>
    </citation>
    <scope>NUCLEOTIDE SEQUENCE</scope>
    <source>
        <strain evidence="11">CHK185-5351</strain>
    </source>
</reference>
<keyword evidence="3 6" id="KW-0521">NADP</keyword>
<dbReference type="InterPro" id="IPR029036">
    <property type="entry name" value="P5CR_dimer"/>
</dbReference>
<comment type="catalytic activity">
    <reaction evidence="6">
        <text>L-proline + NADP(+) = (S)-1-pyrroline-5-carboxylate + NADPH + 2 H(+)</text>
        <dbReference type="Rhea" id="RHEA:14109"/>
        <dbReference type="ChEBI" id="CHEBI:15378"/>
        <dbReference type="ChEBI" id="CHEBI:17388"/>
        <dbReference type="ChEBI" id="CHEBI:57783"/>
        <dbReference type="ChEBI" id="CHEBI:58349"/>
        <dbReference type="ChEBI" id="CHEBI:60039"/>
        <dbReference type="EC" id="1.5.1.2"/>
    </reaction>
</comment>
<evidence type="ECO:0000259" key="9">
    <source>
        <dbReference type="Pfam" id="PF03807"/>
    </source>
</evidence>
<keyword evidence="6" id="KW-0963">Cytoplasm</keyword>
<proteinExistence type="inferred from homology"/>
<feature type="binding site" evidence="8">
    <location>
        <begin position="71"/>
        <end position="74"/>
    </location>
    <ligand>
        <name>NADP(+)</name>
        <dbReference type="ChEBI" id="CHEBI:58349"/>
    </ligand>
</feature>
<keyword evidence="4 6" id="KW-0560">Oxidoreductase</keyword>